<comment type="caution">
    <text evidence="2">The sequence shown here is derived from an EMBL/GenBank/DDBJ whole genome shotgun (WGS) entry which is preliminary data.</text>
</comment>
<feature type="transmembrane region" description="Helical" evidence="1">
    <location>
        <begin position="53"/>
        <end position="71"/>
    </location>
</feature>
<feature type="transmembrane region" description="Helical" evidence="1">
    <location>
        <begin position="21"/>
        <end position="41"/>
    </location>
</feature>
<gene>
    <name evidence="2" type="ORF">NJT12_20795</name>
</gene>
<protein>
    <recommendedName>
        <fullName evidence="4">DUF3899 domain-containing protein</fullName>
    </recommendedName>
</protein>
<dbReference type="EMBL" id="JAMZNK010000049">
    <property type="protein sequence ID" value="MDA6072068.1"/>
    <property type="molecule type" value="Genomic_DNA"/>
</dbReference>
<organism evidence="2 3">
    <name type="scientific">Flavobacterium azizsancarii</name>
    <dbReference type="NCBI Taxonomy" id="2961580"/>
    <lineage>
        <taxon>Bacteria</taxon>
        <taxon>Pseudomonadati</taxon>
        <taxon>Bacteroidota</taxon>
        <taxon>Flavobacteriia</taxon>
        <taxon>Flavobacteriales</taxon>
        <taxon>Flavobacteriaceae</taxon>
        <taxon>Flavobacterium</taxon>
    </lineage>
</organism>
<accession>A0ABT4WHK8</accession>
<sequence>MEKIKERKKQAYDNMFYSTQRIDLLVISLSGAGIYVCLETIKHFVGKAQPCGLLIKISGFIFVVAITLNFLSQHFGYKANESDYLMCDADLDLKDPGCDENKREDFQLEFDRYDQLAEKYSSLTKVLNASSMIALIVGLLSILAFFAITF</sequence>
<dbReference type="Proteomes" id="UP001212170">
    <property type="component" value="Unassembled WGS sequence"/>
</dbReference>
<feature type="transmembrane region" description="Helical" evidence="1">
    <location>
        <begin position="126"/>
        <end position="148"/>
    </location>
</feature>
<evidence type="ECO:0000313" key="3">
    <source>
        <dbReference type="Proteomes" id="UP001212170"/>
    </source>
</evidence>
<reference evidence="2 3" key="1">
    <citation type="journal article" date="2023" name="Chemosphere">
        <title>Whole genome analysis of Flavobacterium aziz-sancarii sp. nov., isolated from Ardley Island (Antarctica), revealed a rich resistome and bioremediation potential.</title>
        <authorList>
            <person name="Otur C."/>
            <person name="Okay S."/>
            <person name="Kurt-Kizildogan A."/>
        </authorList>
    </citation>
    <scope>NUCLEOTIDE SEQUENCE [LARGE SCALE GENOMIC DNA]</scope>
    <source>
        <strain evidence="2 3">AC</strain>
    </source>
</reference>
<keyword evidence="1" id="KW-0812">Transmembrane</keyword>
<evidence type="ECO:0008006" key="4">
    <source>
        <dbReference type="Google" id="ProtNLM"/>
    </source>
</evidence>
<keyword evidence="3" id="KW-1185">Reference proteome</keyword>
<dbReference type="RefSeq" id="WP_271337938.1">
    <property type="nucleotide sequence ID" value="NZ_JAMZNK010000049.1"/>
</dbReference>
<keyword evidence="1" id="KW-1133">Transmembrane helix</keyword>
<name>A0ABT4WHK8_9FLAO</name>
<evidence type="ECO:0000313" key="2">
    <source>
        <dbReference type="EMBL" id="MDA6072068.1"/>
    </source>
</evidence>
<evidence type="ECO:0000256" key="1">
    <source>
        <dbReference type="SAM" id="Phobius"/>
    </source>
</evidence>
<keyword evidence="1" id="KW-0472">Membrane</keyword>
<proteinExistence type="predicted"/>